<dbReference type="GO" id="GO:0004674">
    <property type="term" value="F:protein serine/threonine kinase activity"/>
    <property type="evidence" value="ECO:0007669"/>
    <property type="project" value="UniProtKB-EC"/>
</dbReference>
<dbReference type="PANTHER" id="PTHR23150:SF19">
    <property type="entry name" value="FORMYLGLYCINE-GENERATING ENZYME"/>
    <property type="match status" value="1"/>
</dbReference>
<dbReference type="EMBL" id="SJPQ01000001">
    <property type="protein sequence ID" value="TWT90298.1"/>
    <property type="molecule type" value="Genomic_DNA"/>
</dbReference>
<evidence type="ECO:0000313" key="3">
    <source>
        <dbReference type="Proteomes" id="UP000315440"/>
    </source>
</evidence>
<evidence type="ECO:0000313" key="2">
    <source>
        <dbReference type="EMBL" id="TWT90298.1"/>
    </source>
</evidence>
<sequence length="671" mass="73247">MSHNFQSIMQVHSALRTIGFAVALLGSSTQAEEHWRFSRVEMAPLNTLQLGDAALVSPEVLESLSAEGGGAAELSAGENRAEVLLYPIGRPVDTVSMKKALRDRLGVEPGDAAVTLRLLAPGEGRLEPVDKPIRIESQPGDGSRWPGFVVGAPHGDCDMFTGEIVAETTRQCGVSSVCAYGSRISYLGRWIDVNRPLQRRPRPQAYGILPYRDWTAEAVAIFSEFKTKALAVGARPEVAQGAPPLDLYLDFHGHDLSVTDENGKKLYRNVFECMARGFSLEEVRVLKSAFDRCVAEEYGDEAPPSHWGNLPEDRRYDFNGYPADFFYSGLGARVYGVLASDVARRAIHIESPNSVRLEASQRPRTARVLSNFVKQLRDELVPASLARQSDVPPATGGVASGQWVRVPAGDFLMGAPREEGWSVEHPQHWVHLEGYKIGVTEVTCGEYARFLNEELAAGRAELSGAEVHEASTGQTWCVLSPERPLAMLARKNDRVVWSEGREHHPVNCVTWRGATAMAEAQGASLPTEAQWERAAGWDAETERVLRTGLSQARFSPTVAATLMNSGGPSEDYVAPSTTPVGFHSESRSPAGCYDMSGNVWEWTLDWHGDYEDTADTQVNPTGPAGGTMKVIRGGGWDTERQTATPSFRLGVSPDRPLPNVGFRLVRPARGT</sequence>
<feature type="domain" description="Sulfatase-modifying factor enzyme-like" evidence="1">
    <location>
        <begin position="402"/>
        <end position="666"/>
    </location>
</feature>
<proteinExistence type="predicted"/>
<dbReference type="InterPro" id="IPR042095">
    <property type="entry name" value="SUMF_sf"/>
</dbReference>
<accession>A0A5C5ZTF4</accession>
<dbReference type="Pfam" id="PF03781">
    <property type="entry name" value="FGE-sulfatase"/>
    <property type="match status" value="1"/>
</dbReference>
<dbReference type="Proteomes" id="UP000315440">
    <property type="component" value="Unassembled WGS sequence"/>
</dbReference>
<evidence type="ECO:0000259" key="1">
    <source>
        <dbReference type="Pfam" id="PF03781"/>
    </source>
</evidence>
<gene>
    <name evidence="2" type="primary">pkn1_2</name>
    <name evidence="2" type="ORF">Mal64_06830</name>
</gene>
<dbReference type="PANTHER" id="PTHR23150">
    <property type="entry name" value="SULFATASE MODIFYING FACTOR 1, 2"/>
    <property type="match status" value="1"/>
</dbReference>
<reference evidence="2 3" key="1">
    <citation type="submission" date="2019-02" db="EMBL/GenBank/DDBJ databases">
        <title>Deep-cultivation of Planctomycetes and their phenomic and genomic characterization uncovers novel biology.</title>
        <authorList>
            <person name="Wiegand S."/>
            <person name="Jogler M."/>
            <person name="Boedeker C."/>
            <person name="Pinto D."/>
            <person name="Vollmers J."/>
            <person name="Rivas-Marin E."/>
            <person name="Kohn T."/>
            <person name="Peeters S.H."/>
            <person name="Heuer A."/>
            <person name="Rast P."/>
            <person name="Oberbeckmann S."/>
            <person name="Bunk B."/>
            <person name="Jeske O."/>
            <person name="Meyerdierks A."/>
            <person name="Storesund J.E."/>
            <person name="Kallscheuer N."/>
            <person name="Luecker S."/>
            <person name="Lage O.M."/>
            <person name="Pohl T."/>
            <person name="Merkel B.J."/>
            <person name="Hornburger P."/>
            <person name="Mueller R.-W."/>
            <person name="Bruemmer F."/>
            <person name="Labrenz M."/>
            <person name="Spormann A.M."/>
            <person name="Op Den Camp H."/>
            <person name="Overmann J."/>
            <person name="Amann R."/>
            <person name="Jetten M.S.M."/>
            <person name="Mascher T."/>
            <person name="Medema M.H."/>
            <person name="Devos D.P."/>
            <person name="Kaster A.-K."/>
            <person name="Ovreas L."/>
            <person name="Rohde M."/>
            <person name="Galperin M.Y."/>
            <person name="Jogler C."/>
        </authorList>
    </citation>
    <scope>NUCLEOTIDE SEQUENCE [LARGE SCALE GENOMIC DNA]</scope>
    <source>
        <strain evidence="2 3">Mal64</strain>
    </source>
</reference>
<protein>
    <submittedName>
        <fullName evidence="2">Serine/threonine-protein kinase pkn1</fullName>
        <ecNumber evidence="2">2.7.11.1</ecNumber>
    </submittedName>
</protein>
<keyword evidence="2" id="KW-0808">Transferase</keyword>
<organism evidence="2 3">
    <name type="scientific">Pseudobythopirellula maris</name>
    <dbReference type="NCBI Taxonomy" id="2527991"/>
    <lineage>
        <taxon>Bacteria</taxon>
        <taxon>Pseudomonadati</taxon>
        <taxon>Planctomycetota</taxon>
        <taxon>Planctomycetia</taxon>
        <taxon>Pirellulales</taxon>
        <taxon>Lacipirellulaceae</taxon>
        <taxon>Pseudobythopirellula</taxon>
    </lineage>
</organism>
<keyword evidence="2" id="KW-0418">Kinase</keyword>
<keyword evidence="3" id="KW-1185">Reference proteome</keyword>
<dbReference type="EC" id="2.7.11.1" evidence="2"/>
<dbReference type="SUPFAM" id="SSF56436">
    <property type="entry name" value="C-type lectin-like"/>
    <property type="match status" value="1"/>
</dbReference>
<dbReference type="Gene3D" id="3.90.1580.10">
    <property type="entry name" value="paralog of FGE (formylglycine-generating enzyme)"/>
    <property type="match status" value="1"/>
</dbReference>
<dbReference type="InterPro" id="IPR016187">
    <property type="entry name" value="CTDL_fold"/>
</dbReference>
<dbReference type="GO" id="GO:0120147">
    <property type="term" value="F:formylglycine-generating oxidase activity"/>
    <property type="evidence" value="ECO:0007669"/>
    <property type="project" value="TreeGrafter"/>
</dbReference>
<name>A0A5C5ZTF4_9BACT</name>
<dbReference type="InterPro" id="IPR005532">
    <property type="entry name" value="SUMF_dom"/>
</dbReference>
<comment type="caution">
    <text evidence="2">The sequence shown here is derived from an EMBL/GenBank/DDBJ whole genome shotgun (WGS) entry which is preliminary data.</text>
</comment>
<dbReference type="AlphaFoldDB" id="A0A5C5ZTF4"/>
<dbReference type="InterPro" id="IPR051043">
    <property type="entry name" value="Sulfatase_Mod_Factor_Kinase"/>
</dbReference>